<dbReference type="AlphaFoldDB" id="A0A498CH76"/>
<evidence type="ECO:0000313" key="2">
    <source>
        <dbReference type="EMBL" id="RLK56363.1"/>
    </source>
</evidence>
<gene>
    <name evidence="2" type="ORF">BCL79_0748</name>
</gene>
<keyword evidence="1" id="KW-0732">Signal</keyword>
<evidence type="ECO:0008006" key="4">
    <source>
        <dbReference type="Google" id="ProtNLM"/>
    </source>
</evidence>
<name>A0A498CH76_9GAMM</name>
<evidence type="ECO:0000256" key="1">
    <source>
        <dbReference type="SAM" id="SignalP"/>
    </source>
</evidence>
<organism evidence="2 3">
    <name type="scientific">Stenotrophomonas rhizophila</name>
    <dbReference type="NCBI Taxonomy" id="216778"/>
    <lineage>
        <taxon>Bacteria</taxon>
        <taxon>Pseudomonadati</taxon>
        <taxon>Pseudomonadota</taxon>
        <taxon>Gammaproteobacteria</taxon>
        <taxon>Lysobacterales</taxon>
        <taxon>Lysobacteraceae</taxon>
        <taxon>Stenotrophomonas</taxon>
    </lineage>
</organism>
<sequence length="141" mass="14955">MKINVAVAIAPLVFGAAAACSLVARAETSDLDVLRSEDGMPAHRYISQHRLSCGSRVFELALESPNPVRLTELKVDGAEVSTAQLRAINAQAPERSWFQGIASSCTLARQSLTLQLSSPQGAVTIPLSFKDGVLIQAVPGR</sequence>
<evidence type="ECO:0000313" key="3">
    <source>
        <dbReference type="Proteomes" id="UP000274786"/>
    </source>
</evidence>
<protein>
    <recommendedName>
        <fullName evidence="4">Lipoprotein</fullName>
    </recommendedName>
</protein>
<dbReference type="RefSeq" id="WP_147433842.1">
    <property type="nucleotide sequence ID" value="NZ_RCDC01000004.1"/>
</dbReference>
<feature type="signal peptide" evidence="1">
    <location>
        <begin position="1"/>
        <end position="26"/>
    </location>
</feature>
<dbReference type="PROSITE" id="PS51257">
    <property type="entry name" value="PROKAR_LIPOPROTEIN"/>
    <property type="match status" value="1"/>
</dbReference>
<accession>A0A498CH76</accession>
<dbReference type="Proteomes" id="UP000274786">
    <property type="component" value="Unassembled WGS sequence"/>
</dbReference>
<comment type="caution">
    <text evidence="2">The sequence shown here is derived from an EMBL/GenBank/DDBJ whole genome shotgun (WGS) entry which is preliminary data.</text>
</comment>
<dbReference type="OrthoDB" id="9918365at2"/>
<proteinExistence type="predicted"/>
<dbReference type="EMBL" id="RCDC01000004">
    <property type="protein sequence ID" value="RLK56363.1"/>
    <property type="molecule type" value="Genomic_DNA"/>
</dbReference>
<reference evidence="2 3" key="1">
    <citation type="submission" date="2018-10" db="EMBL/GenBank/DDBJ databases">
        <title>Comparative analysis of microorganisms from saline springs in Andes Mountain Range, Colombia.</title>
        <authorList>
            <person name="Rubin E."/>
        </authorList>
    </citation>
    <scope>NUCLEOTIDE SEQUENCE [LARGE SCALE GENOMIC DNA]</scope>
    <source>
        <strain evidence="2 3">USBA GBX 843</strain>
    </source>
</reference>
<feature type="chain" id="PRO_5019828982" description="Lipoprotein" evidence="1">
    <location>
        <begin position="27"/>
        <end position="141"/>
    </location>
</feature>